<name>A0A158PL09_ANGCS</name>
<evidence type="ECO:0000313" key="1">
    <source>
        <dbReference type="EMBL" id="VDM62375.1"/>
    </source>
</evidence>
<protein>
    <submittedName>
        <fullName evidence="1 3">Uncharacterized protein</fullName>
    </submittedName>
</protein>
<reference evidence="3" key="1">
    <citation type="submission" date="2016-04" db="UniProtKB">
        <authorList>
            <consortium name="WormBaseParasite"/>
        </authorList>
    </citation>
    <scope>IDENTIFICATION</scope>
</reference>
<sequence>MVSFWLDCLSSKVEKWLVSWNLNGNSVPNDLITSAAELLNMNVLRNIINLAHDELSKVRDAFTDRVAEDRPLPIQEDFEQMFEKALPVVNSHEKSCEDLASPSLFTIIFSRSKRIFQLTGILAQDQNRATSKQNETLHQNEAVLRNKWAALHASTVAGYATPETTPRIAGLILMRSRCPLSRITSFRDPNRENESSTTTIQVLDANVHRVAKERSLLMNEDIAQIFGKAQPVMNLHGRRLRVEKRLVAVAAVAVYAGLSGIGENA</sequence>
<proteinExistence type="predicted"/>
<organism evidence="3">
    <name type="scientific">Angiostrongylus costaricensis</name>
    <name type="common">Nematode worm</name>
    <dbReference type="NCBI Taxonomy" id="334426"/>
    <lineage>
        <taxon>Eukaryota</taxon>
        <taxon>Metazoa</taxon>
        <taxon>Ecdysozoa</taxon>
        <taxon>Nematoda</taxon>
        <taxon>Chromadorea</taxon>
        <taxon>Rhabditida</taxon>
        <taxon>Rhabditina</taxon>
        <taxon>Rhabditomorpha</taxon>
        <taxon>Strongyloidea</taxon>
        <taxon>Metastrongylidae</taxon>
        <taxon>Angiostrongylus</taxon>
    </lineage>
</organism>
<reference evidence="1 2" key="2">
    <citation type="submission" date="2018-11" db="EMBL/GenBank/DDBJ databases">
        <authorList>
            <consortium name="Pathogen Informatics"/>
        </authorList>
    </citation>
    <scope>NUCLEOTIDE SEQUENCE [LARGE SCALE GENOMIC DNA]</scope>
    <source>
        <strain evidence="1 2">Costa Rica</strain>
    </source>
</reference>
<evidence type="ECO:0000313" key="2">
    <source>
        <dbReference type="Proteomes" id="UP000267027"/>
    </source>
</evidence>
<evidence type="ECO:0000313" key="3">
    <source>
        <dbReference type="WBParaSite" id="ACOC_0001078901-mRNA-1"/>
    </source>
</evidence>
<dbReference type="OrthoDB" id="448051at2759"/>
<dbReference type="AlphaFoldDB" id="A0A158PL09"/>
<dbReference type="WBParaSite" id="ACOC_0001078901-mRNA-1">
    <property type="protein sequence ID" value="ACOC_0001078901-mRNA-1"/>
    <property type="gene ID" value="ACOC_0001078901"/>
</dbReference>
<dbReference type="EMBL" id="UYYA01004544">
    <property type="protein sequence ID" value="VDM62375.1"/>
    <property type="molecule type" value="Genomic_DNA"/>
</dbReference>
<keyword evidence="2" id="KW-1185">Reference proteome</keyword>
<accession>A0A158PL09</accession>
<dbReference type="Proteomes" id="UP000267027">
    <property type="component" value="Unassembled WGS sequence"/>
</dbReference>
<gene>
    <name evidence="1" type="ORF">ACOC_LOCUS10790</name>
</gene>